<dbReference type="AlphaFoldDB" id="A0A4R8XXI7"/>
<evidence type="ECO:0000313" key="2">
    <source>
        <dbReference type="Proteomes" id="UP000298433"/>
    </source>
</evidence>
<dbReference type="RefSeq" id="WP_134368892.1">
    <property type="nucleotide sequence ID" value="NZ_SOGN01000016.1"/>
</dbReference>
<accession>A0A4R8XXI7</accession>
<organism evidence="1 2">
    <name type="scientific">Cryobacterium cheniae</name>
    <dbReference type="NCBI Taxonomy" id="1259262"/>
    <lineage>
        <taxon>Bacteria</taxon>
        <taxon>Bacillati</taxon>
        <taxon>Actinomycetota</taxon>
        <taxon>Actinomycetes</taxon>
        <taxon>Micrococcales</taxon>
        <taxon>Microbacteriaceae</taxon>
        <taxon>Cryobacterium</taxon>
    </lineage>
</organism>
<dbReference type="Proteomes" id="UP000298433">
    <property type="component" value="Unassembled WGS sequence"/>
</dbReference>
<reference evidence="1 2" key="1">
    <citation type="submission" date="2019-03" db="EMBL/GenBank/DDBJ databases">
        <title>Genomics of glacier-inhabiting Cryobacterium strains.</title>
        <authorList>
            <person name="Liu Q."/>
            <person name="Xin Y.-H."/>
        </authorList>
    </citation>
    <scope>NUCLEOTIDE SEQUENCE [LARGE SCALE GENOMIC DNA]</scope>
    <source>
        <strain evidence="1 2">TMT2-48-2</strain>
    </source>
</reference>
<evidence type="ECO:0000313" key="1">
    <source>
        <dbReference type="EMBL" id="TFC83324.1"/>
    </source>
</evidence>
<name>A0A4R8XXI7_9MICO</name>
<dbReference type="OrthoDB" id="5142943at2"/>
<comment type="caution">
    <text evidence="1">The sequence shown here is derived from an EMBL/GenBank/DDBJ whole genome shotgun (WGS) entry which is preliminary data.</text>
</comment>
<protein>
    <submittedName>
        <fullName evidence="1">Uncharacterized protein</fullName>
    </submittedName>
</protein>
<dbReference type="EMBL" id="SOGN01000016">
    <property type="protein sequence ID" value="TFC83324.1"/>
    <property type="molecule type" value="Genomic_DNA"/>
</dbReference>
<sequence>MTELLAAFLGAIVGGVLSAWVGSRQTAKVLNHETKLAATERQEAQRVDENRRRSFAADHLIAALANFTTISRDNRDRSANFVRVPATADVHLERNVRASTLLQAGSSQAHALQTELRERWDALTWMVRFNQSAQPERSEDLRRRDASDLLNYVEYVRRSLCAVSGDYPMPRHFSAPDSRREELRPWGFKPDEGCNEPDLTEWHFSSRLMGKVSFTSGEVRWYGPNGLVVDLPHEPTDASPSDA</sequence>
<proteinExistence type="predicted"/>
<gene>
    <name evidence="1" type="ORF">E3T23_02855</name>
</gene>
<keyword evidence="2" id="KW-1185">Reference proteome</keyword>